<comment type="caution">
    <text evidence="1">The sequence shown here is derived from an EMBL/GenBank/DDBJ whole genome shotgun (WGS) entry which is preliminary data.</text>
</comment>
<evidence type="ECO:0000313" key="1">
    <source>
        <dbReference type="EMBL" id="KAH7656499.1"/>
    </source>
</evidence>
<reference evidence="2" key="1">
    <citation type="journal article" date="2022" name="Nat. Commun.">
        <title>Chromosome evolution and the genetic basis of agronomically important traits in greater yam.</title>
        <authorList>
            <person name="Bredeson J.V."/>
            <person name="Lyons J.B."/>
            <person name="Oniyinde I.O."/>
            <person name="Okereke N.R."/>
            <person name="Kolade O."/>
            <person name="Nnabue I."/>
            <person name="Nwadili C.O."/>
            <person name="Hribova E."/>
            <person name="Parker M."/>
            <person name="Nwogha J."/>
            <person name="Shu S."/>
            <person name="Carlson J."/>
            <person name="Kariba R."/>
            <person name="Muthemba S."/>
            <person name="Knop K."/>
            <person name="Barton G.J."/>
            <person name="Sherwood A.V."/>
            <person name="Lopez-Montes A."/>
            <person name="Asiedu R."/>
            <person name="Jamnadass R."/>
            <person name="Muchugi A."/>
            <person name="Goodstein D."/>
            <person name="Egesi C.N."/>
            <person name="Featherston J."/>
            <person name="Asfaw A."/>
            <person name="Simpson G.G."/>
            <person name="Dolezel J."/>
            <person name="Hendre P.S."/>
            <person name="Van Deynze A."/>
            <person name="Kumar P.L."/>
            <person name="Obidiegwu J.E."/>
            <person name="Bhattacharjee R."/>
            <person name="Rokhsar D.S."/>
        </authorList>
    </citation>
    <scope>NUCLEOTIDE SEQUENCE [LARGE SCALE GENOMIC DNA]</scope>
    <source>
        <strain evidence="2">cv. TDa95/00328</strain>
    </source>
</reference>
<protein>
    <submittedName>
        <fullName evidence="1">Strictosidine synthase protein</fullName>
        <ecNumber evidence="1">4.3.3.2</ecNumber>
    </submittedName>
</protein>
<accession>A0ACB7U850</accession>
<name>A0ACB7U850_DIOAL</name>
<evidence type="ECO:0000313" key="2">
    <source>
        <dbReference type="Proteomes" id="UP000827976"/>
    </source>
</evidence>
<organism evidence="1 2">
    <name type="scientific">Dioscorea alata</name>
    <name type="common">Purple yam</name>
    <dbReference type="NCBI Taxonomy" id="55571"/>
    <lineage>
        <taxon>Eukaryota</taxon>
        <taxon>Viridiplantae</taxon>
        <taxon>Streptophyta</taxon>
        <taxon>Embryophyta</taxon>
        <taxon>Tracheophyta</taxon>
        <taxon>Spermatophyta</taxon>
        <taxon>Magnoliopsida</taxon>
        <taxon>Liliopsida</taxon>
        <taxon>Dioscoreales</taxon>
        <taxon>Dioscoreaceae</taxon>
        <taxon>Dioscorea</taxon>
    </lineage>
</organism>
<gene>
    <name evidence="1" type="ORF">IHE45_18G077700</name>
</gene>
<proteinExistence type="predicted"/>
<dbReference type="Proteomes" id="UP000827976">
    <property type="component" value="Chromosome 18"/>
</dbReference>
<keyword evidence="2" id="KW-1185">Reference proteome</keyword>
<dbReference type="EC" id="4.3.3.2" evidence="1"/>
<dbReference type="EMBL" id="CM037028">
    <property type="protein sequence ID" value="KAH7656499.1"/>
    <property type="molecule type" value="Genomic_DNA"/>
</dbReference>
<keyword evidence="1" id="KW-0456">Lyase</keyword>
<sequence>MKLVVFTITSSVLTLFLALIFHAILYSPISPQPLLFPSSQPPSSNNILQKVEKLGEGELLGPEDVAIGKDGDSLFLYTVTRDGWLKRMHSNGTWESWKMIGGDGLLGITVSMDGGFLVCDAHKGLLKVGEGGVVVLASQVNDDGSEIRFADAVIEAKDGSVYFSDASTKFGFNEWYLDALEARPHGRLLKFNPHTNTTSILLSQLSFANGVALSKDQDFLLVCETLRFRCLKYWLKGELEGKLDVFIDNLPGGPDNINLAPDGSFWIALIQLRWRGFDWIHKWSLVKKMLSVHPSLVEVLKGSMYTRAMTVNVASNGTLIRALDDSTGRTMSFVTSALEFDGHLYFGSLHNNFIGKLPLY</sequence>